<feature type="domain" description="HTH luxR-type" evidence="6">
    <location>
        <begin position="132"/>
        <end position="197"/>
    </location>
</feature>
<protein>
    <submittedName>
        <fullName evidence="8">LuxR family two component transcriptional regulator</fullName>
    </submittedName>
</protein>
<evidence type="ECO:0000313" key="9">
    <source>
        <dbReference type="Proteomes" id="UP000295509"/>
    </source>
</evidence>
<proteinExistence type="predicted"/>
<dbReference type="GO" id="GO:0006355">
    <property type="term" value="P:regulation of DNA-templated transcription"/>
    <property type="evidence" value="ECO:0007669"/>
    <property type="project" value="InterPro"/>
</dbReference>
<reference evidence="8 9" key="1">
    <citation type="submission" date="2019-03" db="EMBL/GenBank/DDBJ databases">
        <title>Genomic Encyclopedia of Type Strains, Phase III (KMG-III): the genomes of soil and plant-associated and newly described type strains.</title>
        <authorList>
            <person name="Whitman W."/>
        </authorList>
    </citation>
    <scope>NUCLEOTIDE SEQUENCE [LARGE SCALE GENOMIC DNA]</scope>
    <source>
        <strain evidence="8 9">LMG 29544</strain>
    </source>
</reference>
<dbReference type="SMART" id="SM00421">
    <property type="entry name" value="HTH_LUXR"/>
    <property type="match status" value="1"/>
</dbReference>
<dbReference type="InterPro" id="IPR039420">
    <property type="entry name" value="WalR-like"/>
</dbReference>
<dbReference type="InterPro" id="IPR011006">
    <property type="entry name" value="CheY-like_superfamily"/>
</dbReference>
<dbReference type="PRINTS" id="PR00038">
    <property type="entry name" value="HTHLUXR"/>
</dbReference>
<evidence type="ECO:0000256" key="3">
    <source>
        <dbReference type="ARBA" id="ARBA00023125"/>
    </source>
</evidence>
<evidence type="ECO:0000259" key="7">
    <source>
        <dbReference type="PROSITE" id="PS50110"/>
    </source>
</evidence>
<feature type="modified residue" description="4-aspartylphosphate" evidence="5">
    <location>
        <position position="56"/>
    </location>
</feature>
<evidence type="ECO:0000256" key="4">
    <source>
        <dbReference type="ARBA" id="ARBA00023163"/>
    </source>
</evidence>
<comment type="caution">
    <text evidence="8">The sequence shown here is derived from an EMBL/GenBank/DDBJ whole genome shotgun (WGS) entry which is preliminary data.</text>
</comment>
<dbReference type="EMBL" id="SORE01000001">
    <property type="protein sequence ID" value="TDY54549.1"/>
    <property type="molecule type" value="Genomic_DNA"/>
</dbReference>
<dbReference type="PANTHER" id="PTHR43214">
    <property type="entry name" value="TWO-COMPONENT RESPONSE REGULATOR"/>
    <property type="match status" value="1"/>
</dbReference>
<feature type="domain" description="Response regulatory" evidence="7">
    <location>
        <begin position="5"/>
        <end position="121"/>
    </location>
</feature>
<organism evidence="8 9">
    <name type="scientific">Paraburkholderia rhizosphaerae</name>
    <dbReference type="NCBI Taxonomy" id="480658"/>
    <lineage>
        <taxon>Bacteria</taxon>
        <taxon>Pseudomonadati</taxon>
        <taxon>Pseudomonadota</taxon>
        <taxon>Betaproteobacteria</taxon>
        <taxon>Burkholderiales</taxon>
        <taxon>Burkholderiaceae</taxon>
        <taxon>Paraburkholderia</taxon>
    </lineage>
</organism>
<dbReference type="InterPro" id="IPR001789">
    <property type="entry name" value="Sig_transdc_resp-reg_receiver"/>
</dbReference>
<dbReference type="InterPro" id="IPR000792">
    <property type="entry name" value="Tscrpt_reg_LuxR_C"/>
</dbReference>
<keyword evidence="9" id="KW-1185">Reference proteome</keyword>
<evidence type="ECO:0000256" key="5">
    <source>
        <dbReference type="PROSITE-ProRule" id="PRU00169"/>
    </source>
</evidence>
<name>A0A4R8LZX1_9BURK</name>
<dbReference type="SUPFAM" id="SSF52172">
    <property type="entry name" value="CheY-like"/>
    <property type="match status" value="1"/>
</dbReference>
<evidence type="ECO:0000256" key="1">
    <source>
        <dbReference type="ARBA" id="ARBA00022553"/>
    </source>
</evidence>
<dbReference type="SMART" id="SM00448">
    <property type="entry name" value="REC"/>
    <property type="match status" value="1"/>
</dbReference>
<dbReference type="Proteomes" id="UP000295509">
    <property type="component" value="Unassembled WGS sequence"/>
</dbReference>
<gene>
    <name evidence="8" type="ORF">BX592_1015</name>
</gene>
<keyword evidence="4" id="KW-0804">Transcription</keyword>
<evidence type="ECO:0000259" key="6">
    <source>
        <dbReference type="PROSITE" id="PS50043"/>
    </source>
</evidence>
<dbReference type="InterPro" id="IPR016032">
    <property type="entry name" value="Sig_transdc_resp-reg_C-effctor"/>
</dbReference>
<dbReference type="PROSITE" id="PS00622">
    <property type="entry name" value="HTH_LUXR_1"/>
    <property type="match status" value="1"/>
</dbReference>
<keyword evidence="3" id="KW-0238">DNA-binding</keyword>
<dbReference type="Pfam" id="PF00196">
    <property type="entry name" value="GerE"/>
    <property type="match status" value="1"/>
</dbReference>
<dbReference type="CDD" id="cd17535">
    <property type="entry name" value="REC_NarL-like"/>
    <property type="match status" value="1"/>
</dbReference>
<dbReference type="Gene3D" id="3.40.50.2300">
    <property type="match status" value="1"/>
</dbReference>
<keyword evidence="1 5" id="KW-0597">Phosphoprotein</keyword>
<dbReference type="GO" id="GO:0003677">
    <property type="term" value="F:DNA binding"/>
    <property type="evidence" value="ECO:0007669"/>
    <property type="project" value="UniProtKB-KW"/>
</dbReference>
<evidence type="ECO:0000256" key="2">
    <source>
        <dbReference type="ARBA" id="ARBA00023015"/>
    </source>
</evidence>
<dbReference type="PROSITE" id="PS50110">
    <property type="entry name" value="RESPONSE_REGULATORY"/>
    <property type="match status" value="1"/>
</dbReference>
<dbReference type="SUPFAM" id="SSF46894">
    <property type="entry name" value="C-terminal effector domain of the bipartite response regulators"/>
    <property type="match status" value="1"/>
</dbReference>
<accession>A0A4R8LZX1</accession>
<evidence type="ECO:0000313" key="8">
    <source>
        <dbReference type="EMBL" id="TDY54549.1"/>
    </source>
</evidence>
<dbReference type="PANTHER" id="PTHR43214:SF41">
    <property type="entry name" value="NITRATE_NITRITE RESPONSE REGULATOR PROTEIN NARP"/>
    <property type="match status" value="1"/>
</dbReference>
<dbReference type="Pfam" id="PF00072">
    <property type="entry name" value="Response_reg"/>
    <property type="match status" value="1"/>
</dbReference>
<dbReference type="GO" id="GO:0000160">
    <property type="term" value="P:phosphorelay signal transduction system"/>
    <property type="evidence" value="ECO:0007669"/>
    <property type="project" value="InterPro"/>
</dbReference>
<sequence length="200" mass="21670">MPRSSIMVIDDHPAMRRALRQVFGETSEFNVVAEAGTAEQALQLSETAAPQLAIVDLRLPDLDGIELIPALRRVRPEMRVLVFSSADERIHAAHAKKAGAHGFVSKVREPSELLASARLVLAGYTCFASDTARGLGVVLSERETAVLRLLIRGISNMSIAASLGISPKTVSTYKSRLMRKLALRTVVDLVEYAKSNGIGH</sequence>
<dbReference type="PROSITE" id="PS50043">
    <property type="entry name" value="HTH_LUXR_2"/>
    <property type="match status" value="1"/>
</dbReference>
<dbReference type="InterPro" id="IPR058245">
    <property type="entry name" value="NreC/VraR/RcsB-like_REC"/>
</dbReference>
<keyword evidence="2" id="KW-0805">Transcription regulation</keyword>
<dbReference type="AlphaFoldDB" id="A0A4R8LZX1"/>
<dbReference type="CDD" id="cd06170">
    <property type="entry name" value="LuxR_C_like"/>
    <property type="match status" value="1"/>
</dbReference>